<evidence type="ECO:0000313" key="2">
    <source>
        <dbReference type="Proteomes" id="UP000250774"/>
    </source>
</evidence>
<keyword evidence="2" id="KW-1185">Reference proteome</keyword>
<organism evidence="1 2">
    <name type="scientific">Gordonia phage Suzy</name>
    <dbReference type="NCBI Taxonomy" id="2201430"/>
    <lineage>
        <taxon>Viruses</taxon>
        <taxon>Duplodnaviria</taxon>
        <taxon>Heunggongvirae</taxon>
        <taxon>Uroviricota</taxon>
        <taxon>Caudoviricetes</taxon>
        <taxon>Terapinvirus</taxon>
        <taxon>Terapinvirus suzy</taxon>
    </lineage>
</organism>
<dbReference type="GeneID" id="54993585"/>
<protein>
    <submittedName>
        <fullName evidence="1">Uncharacterized protein</fullName>
    </submittedName>
</protein>
<reference evidence="2" key="1">
    <citation type="submission" date="2018-04" db="EMBL/GenBank/DDBJ databases">
        <authorList>
            <person name="Harrington T."/>
            <person name="Washburn E."/>
            <person name="Bricker J."/>
            <person name="McKinney A."/>
            <person name="Betsko A.J."/>
            <person name="Garlena R.A."/>
            <person name="Russell D.A."/>
            <person name="Pope W.A."/>
            <person name="Jacobs-Sera D."/>
            <person name="Hatfull G.F."/>
        </authorList>
    </citation>
    <scope>NUCLEOTIDE SEQUENCE [LARGE SCALE GENOMIC DNA]</scope>
</reference>
<evidence type="ECO:0000313" key="1">
    <source>
        <dbReference type="EMBL" id="AWY06201.1"/>
    </source>
</evidence>
<sequence length="45" mass="5507">MRGYWAERERQELALENELYKESDGNDRPALLSFHEWLKGSRRRL</sequence>
<dbReference type="Proteomes" id="UP000250774">
    <property type="component" value="Segment"/>
</dbReference>
<dbReference type="EMBL" id="MH271313">
    <property type="protein sequence ID" value="AWY06201.1"/>
    <property type="molecule type" value="Genomic_DNA"/>
</dbReference>
<dbReference type="RefSeq" id="YP_009803027.1">
    <property type="nucleotide sequence ID" value="NC_047990.1"/>
</dbReference>
<gene>
    <name evidence="1" type="primary">66</name>
    <name evidence="1" type="ORF">PBI_SUZY_66</name>
</gene>
<accession>A0A2Z4Q845</accession>
<name>A0A2Z4Q845_9CAUD</name>
<dbReference type="KEGG" id="vg:54993585"/>
<proteinExistence type="predicted"/>